<reference evidence="1" key="1">
    <citation type="journal article" date="2019" name="bioRxiv">
        <title>The Genome of the Zebra Mussel, Dreissena polymorpha: A Resource for Invasive Species Research.</title>
        <authorList>
            <person name="McCartney M.A."/>
            <person name="Auch B."/>
            <person name="Kono T."/>
            <person name="Mallez S."/>
            <person name="Zhang Y."/>
            <person name="Obille A."/>
            <person name="Becker A."/>
            <person name="Abrahante J.E."/>
            <person name="Garbe J."/>
            <person name="Badalamenti J.P."/>
            <person name="Herman A."/>
            <person name="Mangelson H."/>
            <person name="Liachko I."/>
            <person name="Sullivan S."/>
            <person name="Sone E.D."/>
            <person name="Koren S."/>
            <person name="Silverstein K.A.T."/>
            <person name="Beckman K.B."/>
            <person name="Gohl D.M."/>
        </authorList>
    </citation>
    <scope>NUCLEOTIDE SEQUENCE</scope>
    <source>
        <strain evidence="1">Duluth1</strain>
        <tissue evidence="1">Whole animal</tissue>
    </source>
</reference>
<dbReference type="Proteomes" id="UP000828390">
    <property type="component" value="Unassembled WGS sequence"/>
</dbReference>
<name>A0A9D4I182_DREPO</name>
<accession>A0A9D4I182</accession>
<reference evidence="1" key="2">
    <citation type="submission" date="2020-11" db="EMBL/GenBank/DDBJ databases">
        <authorList>
            <person name="McCartney M.A."/>
            <person name="Auch B."/>
            <person name="Kono T."/>
            <person name="Mallez S."/>
            <person name="Becker A."/>
            <person name="Gohl D.M."/>
            <person name="Silverstein K.A.T."/>
            <person name="Koren S."/>
            <person name="Bechman K.B."/>
            <person name="Herman A."/>
            <person name="Abrahante J.E."/>
            <person name="Garbe J."/>
        </authorList>
    </citation>
    <scope>NUCLEOTIDE SEQUENCE</scope>
    <source>
        <strain evidence="1">Duluth1</strain>
        <tissue evidence="1">Whole animal</tissue>
    </source>
</reference>
<evidence type="ECO:0000313" key="2">
    <source>
        <dbReference type="Proteomes" id="UP000828390"/>
    </source>
</evidence>
<comment type="caution">
    <text evidence="1">The sequence shown here is derived from an EMBL/GenBank/DDBJ whole genome shotgun (WGS) entry which is preliminary data.</text>
</comment>
<keyword evidence="2" id="KW-1185">Reference proteome</keyword>
<proteinExistence type="predicted"/>
<organism evidence="1 2">
    <name type="scientific">Dreissena polymorpha</name>
    <name type="common">Zebra mussel</name>
    <name type="synonym">Mytilus polymorpha</name>
    <dbReference type="NCBI Taxonomy" id="45954"/>
    <lineage>
        <taxon>Eukaryota</taxon>
        <taxon>Metazoa</taxon>
        <taxon>Spiralia</taxon>
        <taxon>Lophotrochozoa</taxon>
        <taxon>Mollusca</taxon>
        <taxon>Bivalvia</taxon>
        <taxon>Autobranchia</taxon>
        <taxon>Heteroconchia</taxon>
        <taxon>Euheterodonta</taxon>
        <taxon>Imparidentia</taxon>
        <taxon>Neoheterodontei</taxon>
        <taxon>Myida</taxon>
        <taxon>Dreissenoidea</taxon>
        <taxon>Dreissenidae</taxon>
        <taxon>Dreissena</taxon>
    </lineage>
</organism>
<dbReference type="AlphaFoldDB" id="A0A9D4I182"/>
<dbReference type="EMBL" id="JAIWYP010000011">
    <property type="protein sequence ID" value="KAH3740092.1"/>
    <property type="molecule type" value="Genomic_DNA"/>
</dbReference>
<evidence type="ECO:0000313" key="1">
    <source>
        <dbReference type="EMBL" id="KAH3740092.1"/>
    </source>
</evidence>
<protein>
    <submittedName>
        <fullName evidence="1">Uncharacterized protein</fullName>
    </submittedName>
</protein>
<gene>
    <name evidence="1" type="ORF">DPMN_046787</name>
</gene>
<sequence>MIFADNNVQDKTSMHDTRYLTTIFADNNSRKRYVTQICADSIAQDKVCDNDICRQQCTRQGMKQRYLQTVMRETRFVTTIFADSNARDKVCDNDICNQPCR</sequence>